<sequence>MKPLVPFYIRYACALVLLTLLTQCRHVEPQPPKAEGFDQPLTPAKSYVAGSVIFPLRLLEDKINRELDTVLVGRGIPGTLFPFRVARSGRVQIRYANQQVRLSTPLQLWISKPFSSDTTPPDKPFCSLQINFQSPLNVTPEWRLASEVRFTDYDWVIKPQIRLLGKEISLANLVKKLLQTFQPGIEAAIDGAIYQELRLDQIVAPIWKDIQQPLQISQQYGLWLLPKPLAVEASPITGDKTKIVAHMRITFDTKTALQLNKPSYSPSTLPKLQKQEQLPQTAVLRLMSSVPYDDINQVLQRTIAHEPPKLALGTLTVKHVSVYGGQRSLIVKTELDGLVDGTVYLRGRPVFDTLTNTLTVQHLDFDTDTEAVLPAPLRSLIHKGLINVLDGMLTIRLADDIRQFPDKISKAFASGGTGKKAQLLIQTFRFVPQQLAVRPDGVQTLIRVESKVAVQMKKL</sequence>
<dbReference type="InterPro" id="IPR025515">
    <property type="entry name" value="DUF4403"/>
</dbReference>
<reference evidence="1 2" key="1">
    <citation type="journal article" date="2012" name="J. Bacteriol.">
        <title>Genome Sequence of the Filamentous Bacterium Fibrisoma limi BUZ 3T.</title>
        <authorList>
            <person name="Filippini M."/>
            <person name="Qi W."/>
            <person name="Jaenicke S."/>
            <person name="Goesmann A."/>
            <person name="Smits T.H."/>
            <person name="Bagheri H.C."/>
        </authorList>
    </citation>
    <scope>NUCLEOTIDE SEQUENCE [LARGE SCALE GENOMIC DNA]</scope>
    <source>
        <strain evidence="2">BUZ 3T</strain>
    </source>
</reference>
<dbReference type="OrthoDB" id="9774949at2"/>
<comment type="caution">
    <text evidence="1">The sequence shown here is derived from an EMBL/GenBank/DDBJ whole genome shotgun (WGS) entry which is preliminary data.</text>
</comment>
<evidence type="ECO:0000313" key="1">
    <source>
        <dbReference type="EMBL" id="CCH54733.1"/>
    </source>
</evidence>
<organism evidence="1 2">
    <name type="scientific">Fibrisoma limi BUZ 3</name>
    <dbReference type="NCBI Taxonomy" id="1185876"/>
    <lineage>
        <taxon>Bacteria</taxon>
        <taxon>Pseudomonadati</taxon>
        <taxon>Bacteroidota</taxon>
        <taxon>Cytophagia</taxon>
        <taxon>Cytophagales</taxon>
        <taxon>Spirosomataceae</taxon>
        <taxon>Fibrisoma</taxon>
    </lineage>
</organism>
<dbReference type="STRING" id="1185876.BN8_03934"/>
<name>I2GLF7_9BACT</name>
<dbReference type="Pfam" id="PF14356">
    <property type="entry name" value="DUF4403"/>
    <property type="match status" value="1"/>
</dbReference>
<gene>
    <name evidence="1" type="ORF">BN8_03934</name>
</gene>
<dbReference type="AlphaFoldDB" id="I2GLF7"/>
<proteinExistence type="predicted"/>
<evidence type="ECO:0008006" key="3">
    <source>
        <dbReference type="Google" id="ProtNLM"/>
    </source>
</evidence>
<dbReference type="Proteomes" id="UP000009309">
    <property type="component" value="Unassembled WGS sequence"/>
</dbReference>
<accession>I2GLF7</accession>
<protein>
    <recommendedName>
        <fullName evidence="3">DUF4403 family protein</fullName>
    </recommendedName>
</protein>
<evidence type="ECO:0000313" key="2">
    <source>
        <dbReference type="Proteomes" id="UP000009309"/>
    </source>
</evidence>
<dbReference type="eggNOG" id="ENOG502Z872">
    <property type="taxonomic scope" value="Bacteria"/>
</dbReference>
<dbReference type="RefSeq" id="WP_009283309.1">
    <property type="nucleotide sequence ID" value="NZ_CAIT01000007.1"/>
</dbReference>
<keyword evidence="2" id="KW-1185">Reference proteome</keyword>
<dbReference type="EMBL" id="CAIT01000007">
    <property type="protein sequence ID" value="CCH54733.1"/>
    <property type="molecule type" value="Genomic_DNA"/>
</dbReference>